<name>K5BIL2_MYCHD</name>
<protein>
    <submittedName>
        <fullName evidence="2">Uncharacterized protein</fullName>
    </submittedName>
</protein>
<dbReference type="AlphaFoldDB" id="K5BIL2"/>
<gene>
    <name evidence="2" type="ORF">C731_4464</name>
</gene>
<reference evidence="2 3" key="1">
    <citation type="journal article" date="2012" name="J. Bacteriol.">
        <title>Genome sequence of Mycobacterium hassiacum DSM 44199, a rare source of heat-stable mycobacterial proteins.</title>
        <authorList>
            <person name="Tiago I."/>
            <person name="Maranha A."/>
            <person name="Mendes V."/>
            <person name="Alarico S."/>
            <person name="Moynihan P.J."/>
            <person name="Clarke A.J."/>
            <person name="Macedo-Ribeiro S."/>
            <person name="Pereira P.J."/>
            <person name="Empadinhas N."/>
        </authorList>
    </citation>
    <scope>NUCLEOTIDE SEQUENCE [LARGE SCALE GENOMIC DNA]</scope>
    <source>
        <strain evidence="3">DSM 44199 / CIP 105218 / JCM 12690 / 3849</strain>
    </source>
</reference>
<sequence length="234" mass="25526">MTLALTDTSSSTAGAPTSSTGTPTTSEPAPADTYGLASADDTTAATIITEEPTCTQWRSIVEKLVQDEYNGWNQRDKTGSRDRSRDQWTPEERAQYDQVAQALRRAADEAVALAKQTPHRIIRELYEQFIAYARAYSDAIANYTPHDEPLAGVMNSATQAIIYICSAITNKTAAARVILIEPVEPPTRFEPLHDPADSKPFMPEPDPVCSEWDALGDRLEQSPVVQAWGQLGGG</sequence>
<accession>K5BIL2</accession>
<feature type="region of interest" description="Disordered" evidence="1">
    <location>
        <begin position="1"/>
        <end position="35"/>
    </location>
</feature>
<evidence type="ECO:0000256" key="1">
    <source>
        <dbReference type="SAM" id="MobiDB-lite"/>
    </source>
</evidence>
<organism evidence="2 3">
    <name type="scientific">Mycolicibacterium hassiacum (strain DSM 44199 / CIP 105218 / JCM 12690 / 3849)</name>
    <name type="common">Mycobacterium hassiacum</name>
    <dbReference type="NCBI Taxonomy" id="1122247"/>
    <lineage>
        <taxon>Bacteria</taxon>
        <taxon>Bacillati</taxon>
        <taxon>Actinomycetota</taxon>
        <taxon>Actinomycetes</taxon>
        <taxon>Mycobacteriales</taxon>
        <taxon>Mycobacteriaceae</taxon>
        <taxon>Mycolicibacterium</taxon>
    </lineage>
</organism>
<evidence type="ECO:0000313" key="2">
    <source>
        <dbReference type="EMBL" id="EKF21559.1"/>
    </source>
</evidence>
<comment type="caution">
    <text evidence="2">The sequence shown here is derived from an EMBL/GenBank/DDBJ whole genome shotgun (WGS) entry which is preliminary data.</text>
</comment>
<feature type="region of interest" description="Disordered" evidence="1">
    <location>
        <begin position="72"/>
        <end position="92"/>
    </location>
</feature>
<dbReference type="Proteomes" id="UP000006265">
    <property type="component" value="Unassembled WGS sequence"/>
</dbReference>
<evidence type="ECO:0000313" key="3">
    <source>
        <dbReference type="Proteomes" id="UP000006265"/>
    </source>
</evidence>
<dbReference type="EMBL" id="AMRA01000125">
    <property type="protein sequence ID" value="EKF21559.1"/>
    <property type="molecule type" value="Genomic_DNA"/>
</dbReference>
<proteinExistence type="predicted"/>
<keyword evidence="3" id="KW-1185">Reference proteome</keyword>
<feature type="compositionally biased region" description="Basic and acidic residues" evidence="1">
    <location>
        <begin position="74"/>
        <end position="92"/>
    </location>
</feature>
<dbReference type="eggNOG" id="ENOG5031FPI">
    <property type="taxonomic scope" value="Bacteria"/>
</dbReference>
<feature type="non-terminal residue" evidence="2">
    <location>
        <position position="234"/>
    </location>
</feature>